<dbReference type="EMBL" id="LYXU01000003">
    <property type="protein sequence ID" value="OBS21558.1"/>
    <property type="molecule type" value="Genomic_DNA"/>
</dbReference>
<dbReference type="SUPFAM" id="SSF51735">
    <property type="entry name" value="NAD(P)-binding Rossmann-fold domains"/>
    <property type="match status" value="1"/>
</dbReference>
<name>A0A1B8AM80_FUSPO</name>
<proteinExistence type="inferred from homology"/>
<dbReference type="Gene3D" id="3.40.50.720">
    <property type="entry name" value="NAD(P)-binding Rossmann-like Domain"/>
    <property type="match status" value="1"/>
</dbReference>
<evidence type="ECO:0008006" key="5">
    <source>
        <dbReference type="Google" id="ProtNLM"/>
    </source>
</evidence>
<reference evidence="3 4" key="1">
    <citation type="submission" date="2016-06" db="EMBL/GenBank/DDBJ databases">
        <title>Living apart together: crosstalk between the core and supernumerary genomes in a fungal plant pathogen.</title>
        <authorList>
            <person name="Vanheule A."/>
            <person name="Audenaert K."/>
            <person name="Warris S."/>
            <person name="Van De Geest H."/>
            <person name="Schijlen E."/>
            <person name="Hofte M."/>
            <person name="De Saeger S."/>
            <person name="Haesaert G."/>
            <person name="Waalwijk C."/>
            <person name="Van Der Lee T."/>
        </authorList>
    </citation>
    <scope>NUCLEOTIDE SEQUENCE [LARGE SCALE GENOMIC DNA]</scope>
    <source>
        <strain evidence="3 4">2516</strain>
    </source>
</reference>
<comment type="caution">
    <text evidence="3">The sequence shown here is derived from an EMBL/GenBank/DDBJ whole genome shotgun (WGS) entry which is preliminary data.</text>
</comment>
<evidence type="ECO:0000256" key="1">
    <source>
        <dbReference type="ARBA" id="ARBA00006484"/>
    </source>
</evidence>
<keyword evidence="2" id="KW-0560">Oxidoreductase</keyword>
<evidence type="ECO:0000313" key="4">
    <source>
        <dbReference type="Proteomes" id="UP000091967"/>
    </source>
</evidence>
<dbReference type="OMA" id="DPWGWVD"/>
<evidence type="ECO:0000256" key="2">
    <source>
        <dbReference type="ARBA" id="ARBA00023002"/>
    </source>
</evidence>
<comment type="similarity">
    <text evidence="1">Belongs to the short-chain dehydrogenases/reductases (SDR) family.</text>
</comment>
<dbReference type="PANTHER" id="PTHR24320">
    <property type="entry name" value="RETINOL DEHYDROGENASE"/>
    <property type="match status" value="1"/>
</dbReference>
<dbReference type="PRINTS" id="PR00081">
    <property type="entry name" value="GDHRDH"/>
</dbReference>
<organism evidence="3 4">
    <name type="scientific">Fusarium poae</name>
    <dbReference type="NCBI Taxonomy" id="36050"/>
    <lineage>
        <taxon>Eukaryota</taxon>
        <taxon>Fungi</taxon>
        <taxon>Dikarya</taxon>
        <taxon>Ascomycota</taxon>
        <taxon>Pezizomycotina</taxon>
        <taxon>Sordariomycetes</taxon>
        <taxon>Hypocreomycetidae</taxon>
        <taxon>Hypocreales</taxon>
        <taxon>Nectriaceae</taxon>
        <taxon>Fusarium</taxon>
    </lineage>
</organism>
<dbReference type="PANTHER" id="PTHR24320:SF283">
    <property type="entry name" value="RETINOL DEHYDROGENASE 11"/>
    <property type="match status" value="1"/>
</dbReference>
<protein>
    <recommendedName>
        <fullName evidence="5">Oxidoreductase</fullName>
    </recommendedName>
</protein>
<sequence length="328" mass="35418">MVKHASKATVHQLVKEYTSIIKGKTILTTGVSPGGLGALFVDAIAVAEPKLAILAGRNINKLQQTADDLASKHPNLKTKLVTLDLSSLSSVRSAAEKVNGWSNVPNIDVLVNNAGIMATDFGLTEDGFESQFASNHLGHFLLTNLIMNKILASEAPRVVSVSSNGHRLGPIRWGDPNFSNGDLYNRWSAYGQSKTANMLFAISLAEKLGSRGLQAYSLHPGAILETSLANHLGNLDSLVAADRAMGDPWGWVDWSTVPVTPEVGAATHVFAAFDPDLKDHNGTYLLDCRLADPFTDTVRPWATSSTEAELLWKLSEKMVGQNFLFQLQ</sequence>
<dbReference type="Pfam" id="PF00106">
    <property type="entry name" value="adh_short"/>
    <property type="match status" value="1"/>
</dbReference>
<accession>A0A1B8AM80</accession>
<keyword evidence="4" id="KW-1185">Reference proteome</keyword>
<dbReference type="Proteomes" id="UP000091967">
    <property type="component" value="Unassembled WGS sequence"/>
</dbReference>
<evidence type="ECO:0000313" key="3">
    <source>
        <dbReference type="EMBL" id="OBS21558.1"/>
    </source>
</evidence>
<dbReference type="AlphaFoldDB" id="A0A1B8AM80"/>
<gene>
    <name evidence="3" type="ORF">FPOA_07894</name>
</gene>
<dbReference type="InterPro" id="IPR002347">
    <property type="entry name" value="SDR_fam"/>
</dbReference>
<dbReference type="GO" id="GO:0016491">
    <property type="term" value="F:oxidoreductase activity"/>
    <property type="evidence" value="ECO:0007669"/>
    <property type="project" value="UniProtKB-KW"/>
</dbReference>
<dbReference type="InterPro" id="IPR036291">
    <property type="entry name" value="NAD(P)-bd_dom_sf"/>
</dbReference>
<dbReference type="STRING" id="36050.A0A1B8AM80"/>